<dbReference type="Gene3D" id="1.10.10.10">
    <property type="entry name" value="Winged helix-like DNA-binding domain superfamily/Winged helix DNA-binding domain"/>
    <property type="match status" value="1"/>
</dbReference>
<dbReference type="SMART" id="SM01043">
    <property type="entry name" value="BTAD"/>
    <property type="match status" value="1"/>
</dbReference>
<dbReference type="GO" id="GO:0000160">
    <property type="term" value="P:phosphorelay signal transduction system"/>
    <property type="evidence" value="ECO:0007669"/>
    <property type="project" value="InterPro"/>
</dbReference>
<dbReference type="GO" id="GO:0006355">
    <property type="term" value="P:regulation of DNA-templated transcription"/>
    <property type="evidence" value="ECO:0007669"/>
    <property type="project" value="InterPro"/>
</dbReference>
<proteinExistence type="inferred from homology"/>
<dbReference type="GO" id="GO:0003677">
    <property type="term" value="F:DNA binding"/>
    <property type="evidence" value="ECO:0007669"/>
    <property type="project" value="UniProtKB-UniRule"/>
</dbReference>
<gene>
    <name evidence="7" type="primary">arn26</name>
</gene>
<dbReference type="EMBL" id="KJ440489">
    <property type="protein sequence ID" value="AIW63005.1"/>
    <property type="molecule type" value="Genomic_DNA"/>
</dbReference>
<dbReference type="AlphaFoldDB" id="A0A0C4S531"/>
<comment type="similarity">
    <text evidence="1">Belongs to the AfsR/DnrI/RedD regulatory family.</text>
</comment>
<dbReference type="InterPro" id="IPR051677">
    <property type="entry name" value="AfsR-DnrI-RedD_regulator"/>
</dbReference>
<dbReference type="PANTHER" id="PTHR35807:SF1">
    <property type="entry name" value="TRANSCRIPTIONAL REGULATOR REDD"/>
    <property type="match status" value="1"/>
</dbReference>
<protein>
    <submittedName>
        <fullName evidence="7">SARP family transcriptional regulator</fullName>
    </submittedName>
</protein>
<name>A0A0C4S531_9BACT</name>
<dbReference type="Gene3D" id="1.25.40.10">
    <property type="entry name" value="Tetratricopeptide repeat domain"/>
    <property type="match status" value="1"/>
</dbReference>
<dbReference type="CDD" id="cd15831">
    <property type="entry name" value="BTAD"/>
    <property type="match status" value="1"/>
</dbReference>
<accession>A0A0C4S531</accession>
<dbReference type="Pfam" id="PF00486">
    <property type="entry name" value="Trans_reg_C"/>
    <property type="match status" value="1"/>
</dbReference>
<dbReference type="SMART" id="SM00862">
    <property type="entry name" value="Trans_reg_C"/>
    <property type="match status" value="1"/>
</dbReference>
<dbReference type="InterPro" id="IPR001867">
    <property type="entry name" value="OmpR/PhoB-type_DNA-bd"/>
</dbReference>
<organism evidence="7">
    <name type="scientific">uncultured bacterium BAC-AB1442/1414/561</name>
    <dbReference type="NCBI Taxonomy" id="1562172"/>
    <lineage>
        <taxon>Bacteria</taxon>
        <taxon>environmental samples</taxon>
    </lineage>
</organism>
<dbReference type="SUPFAM" id="SSF48452">
    <property type="entry name" value="TPR-like"/>
    <property type="match status" value="1"/>
</dbReference>
<evidence type="ECO:0000256" key="5">
    <source>
        <dbReference type="PROSITE-ProRule" id="PRU01091"/>
    </source>
</evidence>
<dbReference type="InterPro" id="IPR011990">
    <property type="entry name" value="TPR-like_helical_dom_sf"/>
</dbReference>
<dbReference type="InterPro" id="IPR036388">
    <property type="entry name" value="WH-like_DNA-bd_sf"/>
</dbReference>
<evidence type="ECO:0000259" key="6">
    <source>
        <dbReference type="PROSITE" id="PS51755"/>
    </source>
</evidence>
<dbReference type="Pfam" id="PF03704">
    <property type="entry name" value="BTAD"/>
    <property type="match status" value="1"/>
</dbReference>
<sequence length="271" mass="30488">MPTQLTAAKPRTVIALLLANANSTVPTGTLIEELWEDEPPASALTTLQTYIFQLRKMLARLTAESVEPPDAREILVTRPLSYMMRLQPGQSDLLEFRRLLRQGREAMEQGRLPFASAQLRQALSLWRGEAFAGVHMGPRLKVYAIELEEVRLTALEWCVEVDLRLGRHQELVSELTALTAQHPLHEGLHSQLMSALCLSGRRSDALNVYQRLRSVLVRDLGLEPSWSIQHTQQAVLRANPDTPPDVRDLLGDTLPRDWRHNSMASGRVDVA</sequence>
<feature type="domain" description="OmpR/PhoB-type" evidence="6">
    <location>
        <begin position="1"/>
        <end position="86"/>
    </location>
</feature>
<keyword evidence="2" id="KW-0805">Transcription regulation</keyword>
<evidence type="ECO:0000256" key="3">
    <source>
        <dbReference type="ARBA" id="ARBA00023125"/>
    </source>
</evidence>
<feature type="DNA-binding region" description="OmpR/PhoB-type" evidence="5">
    <location>
        <begin position="1"/>
        <end position="86"/>
    </location>
</feature>
<dbReference type="PANTHER" id="PTHR35807">
    <property type="entry name" value="TRANSCRIPTIONAL REGULATOR REDD-RELATED"/>
    <property type="match status" value="1"/>
</dbReference>
<evidence type="ECO:0000256" key="2">
    <source>
        <dbReference type="ARBA" id="ARBA00023015"/>
    </source>
</evidence>
<dbReference type="InterPro" id="IPR005158">
    <property type="entry name" value="BTAD"/>
</dbReference>
<dbReference type="SUPFAM" id="SSF46894">
    <property type="entry name" value="C-terminal effector domain of the bipartite response regulators"/>
    <property type="match status" value="1"/>
</dbReference>
<evidence type="ECO:0000256" key="4">
    <source>
        <dbReference type="ARBA" id="ARBA00023163"/>
    </source>
</evidence>
<evidence type="ECO:0000256" key="1">
    <source>
        <dbReference type="ARBA" id="ARBA00005820"/>
    </source>
</evidence>
<evidence type="ECO:0000313" key="7">
    <source>
        <dbReference type="EMBL" id="AIW63005.1"/>
    </source>
</evidence>
<dbReference type="PROSITE" id="PS51755">
    <property type="entry name" value="OMPR_PHOB"/>
    <property type="match status" value="1"/>
</dbReference>
<dbReference type="InterPro" id="IPR016032">
    <property type="entry name" value="Sig_transdc_resp-reg_C-effctor"/>
</dbReference>
<reference evidence="7" key="1">
    <citation type="submission" date="2014-02" db="EMBL/GenBank/DDBJ databases">
        <title>Arenimycins C and D, pentangular polyphenols produced by an eDNA-derived gene cluster.</title>
        <authorList>
            <person name="Kang H.-S."/>
            <person name="Brady S.F."/>
        </authorList>
    </citation>
    <scope>NUCLEOTIDE SEQUENCE</scope>
</reference>
<keyword evidence="4" id="KW-0804">Transcription</keyword>
<keyword evidence="3 5" id="KW-0238">DNA-binding</keyword>